<dbReference type="InterPro" id="IPR036259">
    <property type="entry name" value="MFS_trans_sf"/>
</dbReference>
<feature type="transmembrane region" description="Helical" evidence="5">
    <location>
        <begin position="351"/>
        <end position="371"/>
    </location>
</feature>
<keyword evidence="4 5" id="KW-0472">Membrane</keyword>
<keyword evidence="6" id="KW-1185">Reference proteome</keyword>
<evidence type="ECO:0000256" key="4">
    <source>
        <dbReference type="ARBA" id="ARBA00023136"/>
    </source>
</evidence>
<sequence length="477" mass="54162">MVLEQNSKQDFLRICDDKWINKRKATTIAFSVQSVILGIEYTLTFLTLWLYIKKMINTNSPRFYYALVSISYLLSSTLFTPIIGRIVDKTRHVRLTFLICNLCLVIGNLLYSFHFSPWFLVAGRFLSGCAGLRSVMCGEIVRSYPSGETSYNLALLSVTYNAGFILGPGVNFLFTYIDFHIELWHLNTFNFNGLFMAFLSIIMLVLSVTMVHDLSKEFDLKAYEEKNTQKFHLQKVVIQSNISSDSFNETVPLVDFIKQDKIMNGKSSSSYINIFKLLKLLFTSIDAALLLFCTFFVMLFLVTFDMWLPILIIDTLHLSILELNICVFGTGATSVAILFLYMWKPVSENKLFVAVVMGLIGLCLVDASFIFLKHTNIKLLNVFLGVLYMICFAGAGIIPDVYLTDTLAKLVNSNVQTFVDGIRNSMYSAGCLLALASAAYTFEYIEIFSGIYIVLTLLCVYFLIVRKKHLLKPKLIF</sequence>
<comment type="subcellular location">
    <subcellularLocation>
        <location evidence="1">Membrane</location>
        <topology evidence="1">Multi-pass membrane protein</topology>
    </subcellularLocation>
</comment>
<organism evidence="6 7">
    <name type="scientific">Hydra vulgaris</name>
    <name type="common">Hydra</name>
    <name type="synonym">Hydra attenuata</name>
    <dbReference type="NCBI Taxonomy" id="6087"/>
    <lineage>
        <taxon>Eukaryota</taxon>
        <taxon>Metazoa</taxon>
        <taxon>Cnidaria</taxon>
        <taxon>Hydrozoa</taxon>
        <taxon>Hydroidolina</taxon>
        <taxon>Anthoathecata</taxon>
        <taxon>Aplanulata</taxon>
        <taxon>Hydridae</taxon>
        <taxon>Hydra</taxon>
    </lineage>
</organism>
<feature type="transmembrane region" description="Helical" evidence="5">
    <location>
        <begin position="316"/>
        <end position="339"/>
    </location>
</feature>
<feature type="transmembrane region" description="Helical" evidence="5">
    <location>
        <begin position="28"/>
        <end position="51"/>
    </location>
</feature>
<dbReference type="InterPro" id="IPR051068">
    <property type="entry name" value="MFS_Domain-Containing_Protein"/>
</dbReference>
<dbReference type="RefSeq" id="XP_065651380.1">
    <property type="nucleotide sequence ID" value="XM_065795308.1"/>
</dbReference>
<evidence type="ECO:0000256" key="1">
    <source>
        <dbReference type="ARBA" id="ARBA00004141"/>
    </source>
</evidence>
<dbReference type="InterPro" id="IPR011701">
    <property type="entry name" value="MFS"/>
</dbReference>
<feature type="transmembrane region" description="Helical" evidence="5">
    <location>
        <begin position="383"/>
        <end position="403"/>
    </location>
</feature>
<dbReference type="PANTHER" id="PTHR23510">
    <property type="entry name" value="INNER MEMBRANE TRANSPORT PROTEIN YAJR"/>
    <property type="match status" value="1"/>
</dbReference>
<evidence type="ECO:0000313" key="7">
    <source>
        <dbReference type="RefSeq" id="XP_065651380.1"/>
    </source>
</evidence>
<dbReference type="Pfam" id="PF07690">
    <property type="entry name" value="MFS_1"/>
    <property type="match status" value="1"/>
</dbReference>
<feature type="transmembrane region" description="Helical" evidence="5">
    <location>
        <begin position="63"/>
        <end position="83"/>
    </location>
</feature>
<protein>
    <submittedName>
        <fullName evidence="7">Uncharacterized protein LOC105850459 isoform X2</fullName>
    </submittedName>
</protein>
<evidence type="ECO:0000256" key="5">
    <source>
        <dbReference type="SAM" id="Phobius"/>
    </source>
</evidence>
<feature type="transmembrane region" description="Helical" evidence="5">
    <location>
        <begin position="95"/>
        <end position="113"/>
    </location>
</feature>
<keyword evidence="3 5" id="KW-1133">Transmembrane helix</keyword>
<keyword evidence="2 5" id="KW-0812">Transmembrane</keyword>
<gene>
    <name evidence="7" type="primary">LOC105850459</name>
</gene>
<reference evidence="7" key="1">
    <citation type="submission" date="2025-08" db="UniProtKB">
        <authorList>
            <consortium name="RefSeq"/>
        </authorList>
    </citation>
    <scope>IDENTIFICATION</scope>
</reference>
<name>A0ABM4BQG9_HYDVU</name>
<dbReference type="Gene3D" id="1.20.1250.20">
    <property type="entry name" value="MFS general substrate transporter like domains"/>
    <property type="match status" value="1"/>
</dbReference>
<proteinExistence type="predicted"/>
<evidence type="ECO:0000313" key="6">
    <source>
        <dbReference type="Proteomes" id="UP001652625"/>
    </source>
</evidence>
<evidence type="ECO:0000256" key="3">
    <source>
        <dbReference type="ARBA" id="ARBA00022989"/>
    </source>
</evidence>
<dbReference type="GeneID" id="105850459"/>
<feature type="transmembrane region" description="Helical" evidence="5">
    <location>
        <begin position="447"/>
        <end position="465"/>
    </location>
</feature>
<feature type="transmembrane region" description="Helical" evidence="5">
    <location>
        <begin position="280"/>
        <end position="304"/>
    </location>
</feature>
<dbReference type="PANTHER" id="PTHR23510:SF16">
    <property type="entry name" value="MAJOR FACILITATOR SUPERFAMILY (MFS) PROFILE DOMAIN-CONTAINING PROTEIN"/>
    <property type="match status" value="1"/>
</dbReference>
<dbReference type="Proteomes" id="UP001652625">
    <property type="component" value="Chromosome 04"/>
</dbReference>
<feature type="transmembrane region" description="Helical" evidence="5">
    <location>
        <begin position="153"/>
        <end position="177"/>
    </location>
</feature>
<dbReference type="SUPFAM" id="SSF103473">
    <property type="entry name" value="MFS general substrate transporter"/>
    <property type="match status" value="1"/>
</dbReference>
<evidence type="ECO:0000256" key="2">
    <source>
        <dbReference type="ARBA" id="ARBA00022692"/>
    </source>
</evidence>
<feature type="transmembrane region" description="Helical" evidence="5">
    <location>
        <begin position="189"/>
        <end position="211"/>
    </location>
</feature>
<accession>A0ABM4BQG9</accession>